<proteinExistence type="predicted"/>
<dbReference type="EMBL" id="LR796398">
    <property type="protein sequence ID" value="CAB4141885.1"/>
    <property type="molecule type" value="Genomic_DNA"/>
</dbReference>
<name>A0A6J5M4I3_9CAUD</name>
<protein>
    <submittedName>
        <fullName evidence="2">Uncharacterized protein</fullName>
    </submittedName>
</protein>
<feature type="transmembrane region" description="Helical" evidence="1">
    <location>
        <begin position="86"/>
        <end position="109"/>
    </location>
</feature>
<evidence type="ECO:0000313" key="2">
    <source>
        <dbReference type="EMBL" id="CAB4141885.1"/>
    </source>
</evidence>
<organism evidence="2">
    <name type="scientific">uncultured Caudovirales phage</name>
    <dbReference type="NCBI Taxonomy" id="2100421"/>
    <lineage>
        <taxon>Viruses</taxon>
        <taxon>Duplodnaviria</taxon>
        <taxon>Heunggongvirae</taxon>
        <taxon>Uroviricota</taxon>
        <taxon>Caudoviricetes</taxon>
        <taxon>Peduoviridae</taxon>
        <taxon>Maltschvirus</taxon>
        <taxon>Maltschvirus maltsch</taxon>
    </lineage>
</organism>
<gene>
    <name evidence="2" type="ORF">UFOVP422_40</name>
</gene>
<keyword evidence="1" id="KW-0472">Membrane</keyword>
<evidence type="ECO:0000256" key="1">
    <source>
        <dbReference type="SAM" id="Phobius"/>
    </source>
</evidence>
<keyword evidence="1" id="KW-1133">Transmembrane helix</keyword>
<keyword evidence="1" id="KW-0812">Transmembrane</keyword>
<accession>A0A6J5M4I3</accession>
<reference evidence="2" key="1">
    <citation type="submission" date="2020-04" db="EMBL/GenBank/DDBJ databases">
        <authorList>
            <person name="Chiriac C."/>
            <person name="Salcher M."/>
            <person name="Ghai R."/>
            <person name="Kavagutti S V."/>
        </authorList>
    </citation>
    <scope>NUCLEOTIDE SEQUENCE</scope>
</reference>
<sequence length="111" mass="13024">MKVCIECKHCEDVLTKQEISIRDRYRCRASAFMYRHHVTGETVEVPPVSCVAARNRPLLCGSEGRFFERNTEPERREFRQTVREDLFIYFAFSLLVICVAYALHFFGVITL</sequence>